<accession>A0AA40FVQ6</accession>
<keyword evidence="5" id="KW-0130">Cell adhesion</keyword>
<dbReference type="SMART" id="SM00112">
    <property type="entry name" value="CA"/>
    <property type="match status" value="1"/>
</dbReference>
<dbReference type="GO" id="GO:0005509">
    <property type="term" value="F:calcium ion binding"/>
    <property type="evidence" value="ECO:0007669"/>
    <property type="project" value="UniProtKB-UniRule"/>
</dbReference>
<keyword evidence="2" id="KW-0812">Transmembrane</keyword>
<dbReference type="PANTHER" id="PTHR24025">
    <property type="entry name" value="DESMOGLEIN FAMILY MEMBER"/>
    <property type="match status" value="1"/>
</dbReference>
<dbReference type="AlphaFoldDB" id="A0AA40FVQ6"/>
<sequence length="388" mass="42681">MSGLSTIAIVRVQVTDVNDNRPIFEPRKYNVTLRSDSPIQGPILRLVATDLDAGLFGQVAYRITSGNEAGVFHIDRNTGELQVGRPNLLSRSPLHQLNVTATDAAGLKSTFDAEIRISTSSPGHRIASCEKPRYTITVKETVPQNSIVGGVKDGSSSSSSSGKSNNSWTSRQLLGNIARIDSFTTISRCWSRVESILLYSDRWFPFSSSSYILEVESDLFRILLSNTIAERRRGSVGGRYCRFTSTCSDKGDTGCFSRHEKTVRDRRGCPRAVKSTVNERPYWAGFGREATRTTVKPGDKMRNALHFTAEFMATAGRESSARDRVNSRRRGLILSAKRAAVPSGLSLGSSIVFLSQGCDASHSDGSLLSRLRYVRVSLRKRKEDGDSI</sequence>
<organism evidence="11 12">
    <name type="scientific">Melipona bicolor</name>
    <dbReference type="NCBI Taxonomy" id="60889"/>
    <lineage>
        <taxon>Eukaryota</taxon>
        <taxon>Metazoa</taxon>
        <taxon>Ecdysozoa</taxon>
        <taxon>Arthropoda</taxon>
        <taxon>Hexapoda</taxon>
        <taxon>Insecta</taxon>
        <taxon>Pterygota</taxon>
        <taxon>Neoptera</taxon>
        <taxon>Endopterygota</taxon>
        <taxon>Hymenoptera</taxon>
        <taxon>Apocrita</taxon>
        <taxon>Aculeata</taxon>
        <taxon>Apoidea</taxon>
        <taxon>Anthophila</taxon>
        <taxon>Apidae</taxon>
        <taxon>Melipona</taxon>
    </lineage>
</organism>
<dbReference type="InterPro" id="IPR002126">
    <property type="entry name" value="Cadherin-like_dom"/>
</dbReference>
<evidence type="ECO:0000256" key="1">
    <source>
        <dbReference type="ARBA" id="ARBA00004370"/>
    </source>
</evidence>
<dbReference type="GO" id="GO:0005911">
    <property type="term" value="C:cell-cell junction"/>
    <property type="evidence" value="ECO:0007669"/>
    <property type="project" value="TreeGrafter"/>
</dbReference>
<dbReference type="PANTHER" id="PTHR24025:SF28">
    <property type="entry name" value="PUTATIVE-RELATED"/>
    <property type="match status" value="1"/>
</dbReference>
<evidence type="ECO:0000313" key="12">
    <source>
        <dbReference type="Proteomes" id="UP001177670"/>
    </source>
</evidence>
<dbReference type="InterPro" id="IPR020894">
    <property type="entry name" value="Cadherin_CS"/>
</dbReference>
<dbReference type="Proteomes" id="UP001177670">
    <property type="component" value="Unassembled WGS sequence"/>
</dbReference>
<name>A0AA40FVQ6_9HYME</name>
<evidence type="ECO:0000256" key="7">
    <source>
        <dbReference type="ARBA" id="ARBA00023136"/>
    </source>
</evidence>
<protein>
    <recommendedName>
        <fullName evidence="10">Cadherin domain-containing protein</fullName>
    </recommendedName>
</protein>
<evidence type="ECO:0000313" key="11">
    <source>
        <dbReference type="EMBL" id="KAK1126276.1"/>
    </source>
</evidence>
<dbReference type="InterPro" id="IPR015919">
    <property type="entry name" value="Cadherin-like_sf"/>
</dbReference>
<evidence type="ECO:0000256" key="4">
    <source>
        <dbReference type="ARBA" id="ARBA00022837"/>
    </source>
</evidence>
<dbReference type="GO" id="GO:0007156">
    <property type="term" value="P:homophilic cell adhesion via plasma membrane adhesion molecules"/>
    <property type="evidence" value="ECO:0007669"/>
    <property type="project" value="InterPro"/>
</dbReference>
<evidence type="ECO:0000256" key="5">
    <source>
        <dbReference type="ARBA" id="ARBA00022889"/>
    </source>
</evidence>
<evidence type="ECO:0000256" key="3">
    <source>
        <dbReference type="ARBA" id="ARBA00022737"/>
    </source>
</evidence>
<feature type="domain" description="Cadherin" evidence="10">
    <location>
        <begin position="25"/>
        <end position="134"/>
    </location>
</feature>
<evidence type="ECO:0000256" key="8">
    <source>
        <dbReference type="PROSITE-ProRule" id="PRU00043"/>
    </source>
</evidence>
<keyword evidence="4 8" id="KW-0106">Calcium</keyword>
<evidence type="ECO:0000256" key="6">
    <source>
        <dbReference type="ARBA" id="ARBA00022989"/>
    </source>
</evidence>
<comment type="caution">
    <text evidence="11">The sequence shown here is derived from an EMBL/GenBank/DDBJ whole genome shotgun (WGS) entry which is preliminary data.</text>
</comment>
<dbReference type="InterPro" id="IPR050971">
    <property type="entry name" value="Cadherin-domain_protein"/>
</dbReference>
<dbReference type="PRINTS" id="PR00205">
    <property type="entry name" value="CADHERIN"/>
</dbReference>
<reference evidence="11" key="1">
    <citation type="submission" date="2021-10" db="EMBL/GenBank/DDBJ databases">
        <title>Melipona bicolor Genome sequencing and assembly.</title>
        <authorList>
            <person name="Araujo N.S."/>
            <person name="Arias M.C."/>
        </authorList>
    </citation>
    <scope>NUCLEOTIDE SEQUENCE</scope>
    <source>
        <strain evidence="11">USP_2M_L1-L4_2017</strain>
        <tissue evidence="11">Whole body</tissue>
    </source>
</reference>
<dbReference type="PROSITE" id="PS00232">
    <property type="entry name" value="CADHERIN_1"/>
    <property type="match status" value="1"/>
</dbReference>
<keyword evidence="6" id="KW-1133">Transmembrane helix</keyword>
<keyword evidence="3" id="KW-0677">Repeat</keyword>
<dbReference type="EMBL" id="JAHYIQ010000014">
    <property type="protein sequence ID" value="KAK1126276.1"/>
    <property type="molecule type" value="Genomic_DNA"/>
</dbReference>
<evidence type="ECO:0000256" key="9">
    <source>
        <dbReference type="SAM" id="MobiDB-lite"/>
    </source>
</evidence>
<dbReference type="Pfam" id="PF00028">
    <property type="entry name" value="Cadherin"/>
    <property type="match status" value="1"/>
</dbReference>
<dbReference type="CDD" id="cd11304">
    <property type="entry name" value="Cadherin_repeat"/>
    <property type="match status" value="1"/>
</dbReference>
<dbReference type="Gene3D" id="2.60.40.60">
    <property type="entry name" value="Cadherins"/>
    <property type="match status" value="1"/>
</dbReference>
<keyword evidence="12" id="KW-1185">Reference proteome</keyword>
<evidence type="ECO:0000259" key="10">
    <source>
        <dbReference type="PROSITE" id="PS50268"/>
    </source>
</evidence>
<evidence type="ECO:0000256" key="2">
    <source>
        <dbReference type="ARBA" id="ARBA00022692"/>
    </source>
</evidence>
<dbReference type="GO" id="GO:0005886">
    <property type="term" value="C:plasma membrane"/>
    <property type="evidence" value="ECO:0007669"/>
    <property type="project" value="InterPro"/>
</dbReference>
<feature type="region of interest" description="Disordered" evidence="9">
    <location>
        <begin position="146"/>
        <end position="167"/>
    </location>
</feature>
<dbReference type="PROSITE" id="PS50268">
    <property type="entry name" value="CADHERIN_2"/>
    <property type="match status" value="1"/>
</dbReference>
<gene>
    <name evidence="11" type="ORF">K0M31_004907</name>
</gene>
<keyword evidence="7" id="KW-0472">Membrane</keyword>
<comment type="subcellular location">
    <subcellularLocation>
        <location evidence="1">Membrane</location>
    </subcellularLocation>
</comment>
<proteinExistence type="predicted"/>
<dbReference type="SUPFAM" id="SSF49313">
    <property type="entry name" value="Cadherin-like"/>
    <property type="match status" value="1"/>
</dbReference>